<feature type="region of interest" description="Disordered" evidence="1">
    <location>
        <begin position="33"/>
        <end position="53"/>
    </location>
</feature>
<evidence type="ECO:0000256" key="1">
    <source>
        <dbReference type="SAM" id="MobiDB-lite"/>
    </source>
</evidence>
<proteinExistence type="predicted"/>
<protein>
    <submittedName>
        <fullName evidence="2">Uncharacterized protein</fullName>
    </submittedName>
</protein>
<reference evidence="2" key="2">
    <citation type="journal article" date="2015" name="Data Brief">
        <title>Shoot transcriptome of the giant reed, Arundo donax.</title>
        <authorList>
            <person name="Barrero R.A."/>
            <person name="Guerrero F.D."/>
            <person name="Moolhuijzen P."/>
            <person name="Goolsby J.A."/>
            <person name="Tidwell J."/>
            <person name="Bellgard S.E."/>
            <person name="Bellgard M.I."/>
        </authorList>
    </citation>
    <scope>NUCLEOTIDE SEQUENCE</scope>
    <source>
        <tissue evidence="2">Shoot tissue taken approximately 20 cm above the soil surface</tissue>
    </source>
</reference>
<feature type="compositionally biased region" description="Polar residues" evidence="1">
    <location>
        <begin position="38"/>
        <end position="53"/>
    </location>
</feature>
<dbReference type="AlphaFoldDB" id="A0A0A9CBN7"/>
<name>A0A0A9CBN7_ARUDO</name>
<organism evidence="2">
    <name type="scientific">Arundo donax</name>
    <name type="common">Giant reed</name>
    <name type="synonym">Donax arundinaceus</name>
    <dbReference type="NCBI Taxonomy" id="35708"/>
    <lineage>
        <taxon>Eukaryota</taxon>
        <taxon>Viridiplantae</taxon>
        <taxon>Streptophyta</taxon>
        <taxon>Embryophyta</taxon>
        <taxon>Tracheophyta</taxon>
        <taxon>Spermatophyta</taxon>
        <taxon>Magnoliopsida</taxon>
        <taxon>Liliopsida</taxon>
        <taxon>Poales</taxon>
        <taxon>Poaceae</taxon>
        <taxon>PACMAD clade</taxon>
        <taxon>Arundinoideae</taxon>
        <taxon>Arundineae</taxon>
        <taxon>Arundo</taxon>
    </lineage>
</organism>
<evidence type="ECO:0000313" key="2">
    <source>
        <dbReference type="EMBL" id="JAD68922.1"/>
    </source>
</evidence>
<dbReference type="EMBL" id="GBRH01228973">
    <property type="protein sequence ID" value="JAD68922.1"/>
    <property type="molecule type" value="Transcribed_RNA"/>
</dbReference>
<reference evidence="2" key="1">
    <citation type="submission" date="2014-09" db="EMBL/GenBank/DDBJ databases">
        <authorList>
            <person name="Magalhaes I.L.F."/>
            <person name="Oliveira U."/>
            <person name="Santos F.R."/>
            <person name="Vidigal T.H.D.A."/>
            <person name="Brescovit A.D."/>
            <person name="Santos A.J."/>
        </authorList>
    </citation>
    <scope>NUCLEOTIDE SEQUENCE</scope>
    <source>
        <tissue evidence="2">Shoot tissue taken approximately 20 cm above the soil surface</tissue>
    </source>
</reference>
<accession>A0A0A9CBN7</accession>
<sequence>MTSTLRSQQKLQHCVQVDHPCKMRIQSNSLLLKPHSQGHLSNKNISRTKNLNY</sequence>